<dbReference type="Proteomes" id="UP000299102">
    <property type="component" value="Unassembled WGS sequence"/>
</dbReference>
<reference evidence="1 2" key="1">
    <citation type="journal article" date="2019" name="Commun. Biol.">
        <title>The bagworm genome reveals a unique fibroin gene that provides high tensile strength.</title>
        <authorList>
            <person name="Kono N."/>
            <person name="Nakamura H."/>
            <person name="Ohtoshi R."/>
            <person name="Tomita M."/>
            <person name="Numata K."/>
            <person name="Arakawa K."/>
        </authorList>
    </citation>
    <scope>NUCLEOTIDE SEQUENCE [LARGE SCALE GENOMIC DNA]</scope>
</reference>
<proteinExistence type="predicted"/>
<sequence>MYVGAGTTSSPDDAPGGSYFQSTRLIYPIPTHNTLVTPLGWRVSMGCDENLRSDSSHSYLFQKYYKKIEEDRNRKQTLLNFN</sequence>
<evidence type="ECO:0000313" key="1">
    <source>
        <dbReference type="EMBL" id="GBP56484.1"/>
    </source>
</evidence>
<organism evidence="1 2">
    <name type="scientific">Eumeta variegata</name>
    <name type="common">Bagworm moth</name>
    <name type="synonym">Eumeta japonica</name>
    <dbReference type="NCBI Taxonomy" id="151549"/>
    <lineage>
        <taxon>Eukaryota</taxon>
        <taxon>Metazoa</taxon>
        <taxon>Ecdysozoa</taxon>
        <taxon>Arthropoda</taxon>
        <taxon>Hexapoda</taxon>
        <taxon>Insecta</taxon>
        <taxon>Pterygota</taxon>
        <taxon>Neoptera</taxon>
        <taxon>Endopterygota</taxon>
        <taxon>Lepidoptera</taxon>
        <taxon>Glossata</taxon>
        <taxon>Ditrysia</taxon>
        <taxon>Tineoidea</taxon>
        <taxon>Psychidae</taxon>
        <taxon>Oiketicinae</taxon>
        <taxon>Eumeta</taxon>
    </lineage>
</organism>
<gene>
    <name evidence="1" type="ORF">EVAR_42676_1</name>
</gene>
<name>A0A4C1X2B6_EUMVA</name>
<evidence type="ECO:0000313" key="2">
    <source>
        <dbReference type="Proteomes" id="UP000299102"/>
    </source>
</evidence>
<accession>A0A4C1X2B6</accession>
<dbReference type="EMBL" id="BGZK01000694">
    <property type="protein sequence ID" value="GBP56484.1"/>
    <property type="molecule type" value="Genomic_DNA"/>
</dbReference>
<keyword evidence="2" id="KW-1185">Reference proteome</keyword>
<protein>
    <submittedName>
        <fullName evidence="1">Uncharacterized protein</fullName>
    </submittedName>
</protein>
<dbReference type="AlphaFoldDB" id="A0A4C1X2B6"/>
<comment type="caution">
    <text evidence="1">The sequence shown here is derived from an EMBL/GenBank/DDBJ whole genome shotgun (WGS) entry which is preliminary data.</text>
</comment>